<dbReference type="PANTHER" id="PTHR43163">
    <property type="entry name" value="DIPEPTIDE TRANSPORT SYSTEM PERMEASE PROTEIN DPPB-RELATED"/>
    <property type="match status" value="1"/>
</dbReference>
<comment type="similarity">
    <text evidence="7">Belongs to the binding-protein-dependent transport system permease family.</text>
</comment>
<name>A0A9D1D5K0_9FIRM</name>
<keyword evidence="3" id="KW-1003">Cell membrane</keyword>
<feature type="transmembrane region" description="Helical" evidence="7">
    <location>
        <begin position="134"/>
        <end position="158"/>
    </location>
</feature>
<dbReference type="EMBL" id="DVGC01000045">
    <property type="protein sequence ID" value="HIR05955.1"/>
    <property type="molecule type" value="Genomic_DNA"/>
</dbReference>
<evidence type="ECO:0000256" key="2">
    <source>
        <dbReference type="ARBA" id="ARBA00022448"/>
    </source>
</evidence>
<dbReference type="Proteomes" id="UP000824250">
    <property type="component" value="Unassembled WGS sequence"/>
</dbReference>
<feature type="transmembrane region" description="Helical" evidence="7">
    <location>
        <begin position="100"/>
        <end position="122"/>
    </location>
</feature>
<dbReference type="GO" id="GO:0005886">
    <property type="term" value="C:plasma membrane"/>
    <property type="evidence" value="ECO:0007669"/>
    <property type="project" value="UniProtKB-SubCell"/>
</dbReference>
<feature type="transmembrane region" description="Helical" evidence="7">
    <location>
        <begin position="272"/>
        <end position="291"/>
    </location>
</feature>
<keyword evidence="2 7" id="KW-0813">Transport</keyword>
<dbReference type="CDD" id="cd06261">
    <property type="entry name" value="TM_PBP2"/>
    <property type="match status" value="1"/>
</dbReference>
<evidence type="ECO:0000256" key="6">
    <source>
        <dbReference type="ARBA" id="ARBA00023136"/>
    </source>
</evidence>
<evidence type="ECO:0000259" key="8">
    <source>
        <dbReference type="PROSITE" id="PS50928"/>
    </source>
</evidence>
<evidence type="ECO:0000256" key="5">
    <source>
        <dbReference type="ARBA" id="ARBA00022989"/>
    </source>
</evidence>
<dbReference type="GO" id="GO:0055085">
    <property type="term" value="P:transmembrane transport"/>
    <property type="evidence" value="ECO:0007669"/>
    <property type="project" value="InterPro"/>
</dbReference>
<gene>
    <name evidence="9" type="ORF">IAB28_08330</name>
</gene>
<feature type="domain" description="ABC transmembrane type-1" evidence="8">
    <location>
        <begin position="94"/>
        <end position="291"/>
    </location>
</feature>
<evidence type="ECO:0000256" key="1">
    <source>
        <dbReference type="ARBA" id="ARBA00004651"/>
    </source>
</evidence>
<dbReference type="Pfam" id="PF00528">
    <property type="entry name" value="BPD_transp_1"/>
    <property type="match status" value="1"/>
</dbReference>
<evidence type="ECO:0000313" key="10">
    <source>
        <dbReference type="Proteomes" id="UP000824250"/>
    </source>
</evidence>
<keyword evidence="4 7" id="KW-0812">Transmembrane</keyword>
<evidence type="ECO:0000256" key="3">
    <source>
        <dbReference type="ARBA" id="ARBA00022475"/>
    </source>
</evidence>
<dbReference type="PANTHER" id="PTHR43163:SF6">
    <property type="entry name" value="DIPEPTIDE TRANSPORT SYSTEM PERMEASE PROTEIN DPPB-RELATED"/>
    <property type="match status" value="1"/>
</dbReference>
<evidence type="ECO:0000256" key="4">
    <source>
        <dbReference type="ARBA" id="ARBA00022692"/>
    </source>
</evidence>
<reference evidence="9" key="1">
    <citation type="submission" date="2020-10" db="EMBL/GenBank/DDBJ databases">
        <authorList>
            <person name="Gilroy R."/>
        </authorList>
    </citation>
    <scope>NUCLEOTIDE SEQUENCE</scope>
    <source>
        <strain evidence="9">CHK180-2868</strain>
    </source>
</reference>
<protein>
    <submittedName>
        <fullName evidence="9">ABC transporter permease</fullName>
    </submittedName>
</protein>
<dbReference type="AlphaFoldDB" id="A0A9D1D5K0"/>
<dbReference type="PROSITE" id="PS50928">
    <property type="entry name" value="ABC_TM1"/>
    <property type="match status" value="1"/>
</dbReference>
<keyword evidence="6 7" id="KW-0472">Membrane</keyword>
<dbReference type="InterPro" id="IPR035906">
    <property type="entry name" value="MetI-like_sf"/>
</dbReference>
<dbReference type="InterPro" id="IPR000515">
    <property type="entry name" value="MetI-like"/>
</dbReference>
<feature type="transmembrane region" description="Helical" evidence="7">
    <location>
        <begin position="170"/>
        <end position="187"/>
    </location>
</feature>
<evidence type="ECO:0000313" key="9">
    <source>
        <dbReference type="EMBL" id="HIR05955.1"/>
    </source>
</evidence>
<proteinExistence type="inferred from homology"/>
<sequence>MAGYILKKTAVCLATLFCVLVFIFVSARLTGNPFEVMYPEGLEPGQLEQYNAKYGLDQSYGKQFLMYLENALRGDFGDSLVERRPVTQIFFQRAGETLKLGVWAFLISVTLGVTLGIVMAIYRDSLPAKILDQMISLLYAVPGFILAVVLLLVFSYWLRLLPSQGGQTPLHYVMPAACLSMGPIISISRHVRNGILDTLSQDYIRTAVAKGIGKRNTILRHAFRNTLIPTLTQISMVVVDIITGSLVIEQVFSWPGIGTTLVNSVLNRDFPVIQFSVLMLAAVVILVNYILDILYMAADPRVEAGGEGK</sequence>
<comment type="subcellular location">
    <subcellularLocation>
        <location evidence="1 7">Cell membrane</location>
        <topology evidence="1 7">Multi-pass membrane protein</topology>
    </subcellularLocation>
</comment>
<evidence type="ECO:0000256" key="7">
    <source>
        <dbReference type="RuleBase" id="RU363032"/>
    </source>
</evidence>
<dbReference type="SUPFAM" id="SSF161098">
    <property type="entry name" value="MetI-like"/>
    <property type="match status" value="1"/>
</dbReference>
<accession>A0A9D1D5K0</accession>
<comment type="caution">
    <text evidence="9">The sequence shown here is derived from an EMBL/GenBank/DDBJ whole genome shotgun (WGS) entry which is preliminary data.</text>
</comment>
<reference evidence="9" key="2">
    <citation type="journal article" date="2021" name="PeerJ">
        <title>Extensive microbial diversity within the chicken gut microbiome revealed by metagenomics and culture.</title>
        <authorList>
            <person name="Gilroy R."/>
            <person name="Ravi A."/>
            <person name="Getino M."/>
            <person name="Pursley I."/>
            <person name="Horton D.L."/>
            <person name="Alikhan N.F."/>
            <person name="Baker D."/>
            <person name="Gharbi K."/>
            <person name="Hall N."/>
            <person name="Watson M."/>
            <person name="Adriaenssens E.M."/>
            <person name="Foster-Nyarko E."/>
            <person name="Jarju S."/>
            <person name="Secka A."/>
            <person name="Antonio M."/>
            <person name="Oren A."/>
            <person name="Chaudhuri R.R."/>
            <person name="La Ragione R."/>
            <person name="Hildebrand F."/>
            <person name="Pallen M.J."/>
        </authorList>
    </citation>
    <scope>NUCLEOTIDE SEQUENCE</scope>
    <source>
        <strain evidence="9">CHK180-2868</strain>
    </source>
</reference>
<organism evidence="9 10">
    <name type="scientific">Candidatus Copromonas faecavium</name>
    <name type="common">nom. illeg.</name>
    <dbReference type="NCBI Taxonomy" id="2840740"/>
    <lineage>
        <taxon>Bacteria</taxon>
        <taxon>Bacillati</taxon>
        <taxon>Bacillota</taxon>
        <taxon>Clostridia</taxon>
        <taxon>Lachnospirales</taxon>
        <taxon>Lachnospiraceae</taxon>
        <taxon>Candidatus Copromonas (nom. illeg.)</taxon>
    </lineage>
</organism>
<feature type="transmembrane region" description="Helical" evidence="7">
    <location>
        <begin position="230"/>
        <end position="252"/>
    </location>
</feature>
<dbReference type="Gene3D" id="1.10.3720.10">
    <property type="entry name" value="MetI-like"/>
    <property type="match status" value="1"/>
</dbReference>
<keyword evidence="5 7" id="KW-1133">Transmembrane helix</keyword>